<accession>A0A0D3FUE8</accession>
<name>A0A0D3FUE8_9ORYZ</name>
<evidence type="ECO:0000313" key="1">
    <source>
        <dbReference type="EnsemblPlants" id="OBART04G08240.1"/>
    </source>
</evidence>
<dbReference type="PaxDb" id="65489-OBART04G08240.1"/>
<evidence type="ECO:0000313" key="2">
    <source>
        <dbReference type="Proteomes" id="UP000026960"/>
    </source>
</evidence>
<organism evidence="1">
    <name type="scientific">Oryza barthii</name>
    <dbReference type="NCBI Taxonomy" id="65489"/>
    <lineage>
        <taxon>Eukaryota</taxon>
        <taxon>Viridiplantae</taxon>
        <taxon>Streptophyta</taxon>
        <taxon>Embryophyta</taxon>
        <taxon>Tracheophyta</taxon>
        <taxon>Spermatophyta</taxon>
        <taxon>Magnoliopsida</taxon>
        <taxon>Liliopsida</taxon>
        <taxon>Poales</taxon>
        <taxon>Poaceae</taxon>
        <taxon>BOP clade</taxon>
        <taxon>Oryzoideae</taxon>
        <taxon>Oryzeae</taxon>
        <taxon>Oryzinae</taxon>
        <taxon>Oryza</taxon>
    </lineage>
</organism>
<dbReference type="Proteomes" id="UP000026960">
    <property type="component" value="Chromosome 4"/>
</dbReference>
<dbReference type="EnsemblPlants" id="OBART04G08240.1">
    <property type="protein sequence ID" value="OBART04G08240.1"/>
    <property type="gene ID" value="OBART04G08240"/>
</dbReference>
<sequence length="104" mass="12021">MEFHLKGTILRSKGGICQTIKIAQINVWFNEFDSSDNSIRMEHGIHGNPWWTRQGMLLTYAVSLMATDHHLTRDVVREASLSSMFRQLYLEAKEAYAKPSRLHT</sequence>
<proteinExistence type="predicted"/>
<reference evidence="1" key="1">
    <citation type="journal article" date="2009" name="Rice">
        <title>De Novo Next Generation Sequencing of Plant Genomes.</title>
        <authorList>
            <person name="Rounsley S."/>
            <person name="Marri P.R."/>
            <person name="Yu Y."/>
            <person name="He R."/>
            <person name="Sisneros N."/>
            <person name="Goicoechea J.L."/>
            <person name="Lee S.J."/>
            <person name="Angelova A."/>
            <person name="Kudrna D."/>
            <person name="Luo M."/>
            <person name="Affourtit J."/>
            <person name="Desany B."/>
            <person name="Knight J."/>
            <person name="Niazi F."/>
            <person name="Egholm M."/>
            <person name="Wing R.A."/>
        </authorList>
    </citation>
    <scope>NUCLEOTIDE SEQUENCE [LARGE SCALE GENOMIC DNA]</scope>
    <source>
        <strain evidence="1">cv. IRGC 105608</strain>
    </source>
</reference>
<dbReference type="HOGENOM" id="CLU_2254249_0_0_1"/>
<dbReference type="Gramene" id="OBART04G08240.1">
    <property type="protein sequence ID" value="OBART04G08240.1"/>
    <property type="gene ID" value="OBART04G08240"/>
</dbReference>
<keyword evidence="2" id="KW-1185">Reference proteome</keyword>
<reference evidence="1" key="2">
    <citation type="submission" date="2015-03" db="UniProtKB">
        <authorList>
            <consortium name="EnsemblPlants"/>
        </authorList>
    </citation>
    <scope>IDENTIFICATION</scope>
</reference>
<dbReference type="AlphaFoldDB" id="A0A0D3FUE8"/>
<protein>
    <submittedName>
        <fullName evidence="1">Uncharacterized protein</fullName>
    </submittedName>
</protein>